<evidence type="ECO:0000256" key="5">
    <source>
        <dbReference type="ARBA" id="ARBA00023163"/>
    </source>
</evidence>
<evidence type="ECO:0000256" key="6">
    <source>
        <dbReference type="PROSITE-ProRule" id="PRU00335"/>
    </source>
</evidence>
<gene>
    <name evidence="8" type="ORF">J3P46_11460</name>
</gene>
<accession>A0AAJ4MWB4</accession>
<organism evidence="8 9">
    <name type="scientific">Janthinobacterium lividum</name>
    <dbReference type="NCBI Taxonomy" id="29581"/>
    <lineage>
        <taxon>Bacteria</taxon>
        <taxon>Pseudomonadati</taxon>
        <taxon>Pseudomonadota</taxon>
        <taxon>Betaproteobacteria</taxon>
        <taxon>Burkholderiales</taxon>
        <taxon>Oxalobacteraceae</taxon>
        <taxon>Janthinobacterium</taxon>
    </lineage>
</organism>
<keyword evidence="5" id="KW-0804">Transcription</keyword>
<feature type="DNA-binding region" description="H-T-H motif" evidence="6">
    <location>
        <begin position="25"/>
        <end position="44"/>
    </location>
</feature>
<dbReference type="Gene3D" id="1.10.357.10">
    <property type="entry name" value="Tetracycline Repressor, domain 2"/>
    <property type="match status" value="1"/>
</dbReference>
<evidence type="ECO:0000313" key="8">
    <source>
        <dbReference type="EMBL" id="QSX98446.1"/>
    </source>
</evidence>
<dbReference type="RefSeq" id="WP_208672463.1">
    <property type="nucleotide sequence ID" value="NZ_CP071520.1"/>
</dbReference>
<reference evidence="8 9" key="1">
    <citation type="submission" date="2021-03" db="EMBL/GenBank/DDBJ databases">
        <title>Draft genome sequence of Janthinobacterium sp. strain PLB02 isolated from infected primmorphs (Lubomirskia baicalensis).</title>
        <authorList>
            <person name="Chernogor L.I."/>
            <person name="Belikov S.I."/>
            <person name="Petrushin I.S."/>
        </authorList>
    </citation>
    <scope>NUCLEOTIDE SEQUENCE [LARGE SCALE GENOMIC DNA]</scope>
    <source>
        <strain evidence="8 9">PLB02</strain>
    </source>
</reference>
<protein>
    <submittedName>
        <fullName evidence="8">TetR/AcrR family transcriptional regulator C-terminal domain-containing protein</fullName>
    </submittedName>
</protein>
<dbReference type="PROSITE" id="PS50977">
    <property type="entry name" value="HTH_TETR_2"/>
    <property type="match status" value="1"/>
</dbReference>
<dbReference type="InterPro" id="IPR003012">
    <property type="entry name" value="Tet_transcr_reg_TetR"/>
</dbReference>
<keyword evidence="2" id="KW-0678">Repressor</keyword>
<dbReference type="InterPro" id="IPR009057">
    <property type="entry name" value="Homeodomain-like_sf"/>
</dbReference>
<dbReference type="SUPFAM" id="SSF48498">
    <property type="entry name" value="Tetracyclin repressor-like, C-terminal domain"/>
    <property type="match status" value="1"/>
</dbReference>
<dbReference type="EMBL" id="CP071520">
    <property type="protein sequence ID" value="QSX98446.1"/>
    <property type="molecule type" value="Genomic_DNA"/>
</dbReference>
<evidence type="ECO:0000313" key="9">
    <source>
        <dbReference type="Proteomes" id="UP000662821"/>
    </source>
</evidence>
<dbReference type="GO" id="GO:0045892">
    <property type="term" value="P:negative regulation of DNA-templated transcription"/>
    <property type="evidence" value="ECO:0007669"/>
    <property type="project" value="InterPro"/>
</dbReference>
<evidence type="ECO:0000259" key="7">
    <source>
        <dbReference type="PROSITE" id="PS50977"/>
    </source>
</evidence>
<evidence type="ECO:0000256" key="1">
    <source>
        <dbReference type="ARBA" id="ARBA00002856"/>
    </source>
</evidence>
<dbReference type="Pfam" id="PF02909">
    <property type="entry name" value="TetR_C_1"/>
    <property type="match status" value="1"/>
</dbReference>
<evidence type="ECO:0000256" key="4">
    <source>
        <dbReference type="ARBA" id="ARBA00023125"/>
    </source>
</evidence>
<feature type="domain" description="HTH tetR-type" evidence="7">
    <location>
        <begin position="2"/>
        <end position="62"/>
    </location>
</feature>
<dbReference type="Proteomes" id="UP000662821">
    <property type="component" value="Chromosome"/>
</dbReference>
<keyword evidence="3" id="KW-0805">Transcription regulation</keyword>
<sequence>MKIQRETVIAAALDLLDEVGIDGLTMRRLAQKLDIKAASLYWHFTNKQALMDGMADALMEGVARKELAGPAWSPSWFVAVSATAHDIRRALLKRRDGARVYAGTYVTTDNVFRVAEALIAPLCEAGASTRLASWGAFSILYYVTGFVTEEQPLVHLTAESTNIERQREQFAALAAHRYPHALAAMDDLFDMDFDARFELGLDLLITGLDVRIKEERRGKTEK</sequence>
<keyword evidence="4 6" id="KW-0238">DNA-binding</keyword>
<dbReference type="GO" id="GO:0003700">
    <property type="term" value="F:DNA-binding transcription factor activity"/>
    <property type="evidence" value="ECO:0007669"/>
    <property type="project" value="TreeGrafter"/>
</dbReference>
<dbReference type="PRINTS" id="PR00455">
    <property type="entry name" value="HTHTETR"/>
</dbReference>
<dbReference type="PANTHER" id="PTHR30055:SF151">
    <property type="entry name" value="TRANSCRIPTIONAL REGULATORY PROTEIN"/>
    <property type="match status" value="1"/>
</dbReference>
<comment type="function">
    <text evidence="1">TetR is the repressor of the tetracycline resistance element; its N-terminal region forms a helix-turn-helix structure and binds DNA. Binding of tetracycline to TetR reduces the repressor affinity for the tetracycline resistance gene (tetA) promoter operator sites.</text>
</comment>
<name>A0AAJ4MWB4_9BURK</name>
<dbReference type="Pfam" id="PF00440">
    <property type="entry name" value="TetR_N"/>
    <property type="match status" value="1"/>
</dbReference>
<dbReference type="InterPro" id="IPR036271">
    <property type="entry name" value="Tet_transcr_reg_TetR-rel_C_sf"/>
</dbReference>
<dbReference type="PANTHER" id="PTHR30055">
    <property type="entry name" value="HTH-TYPE TRANSCRIPTIONAL REGULATOR RUTR"/>
    <property type="match status" value="1"/>
</dbReference>
<proteinExistence type="predicted"/>
<dbReference type="SUPFAM" id="SSF46689">
    <property type="entry name" value="Homeodomain-like"/>
    <property type="match status" value="1"/>
</dbReference>
<dbReference type="GO" id="GO:0000976">
    <property type="term" value="F:transcription cis-regulatory region binding"/>
    <property type="evidence" value="ECO:0007669"/>
    <property type="project" value="TreeGrafter"/>
</dbReference>
<evidence type="ECO:0000256" key="2">
    <source>
        <dbReference type="ARBA" id="ARBA00022491"/>
    </source>
</evidence>
<dbReference type="InterPro" id="IPR050109">
    <property type="entry name" value="HTH-type_TetR-like_transc_reg"/>
</dbReference>
<dbReference type="AlphaFoldDB" id="A0AAJ4MWB4"/>
<dbReference type="GO" id="GO:0046677">
    <property type="term" value="P:response to antibiotic"/>
    <property type="evidence" value="ECO:0007669"/>
    <property type="project" value="InterPro"/>
</dbReference>
<dbReference type="PRINTS" id="PR00400">
    <property type="entry name" value="TETREPRESSOR"/>
</dbReference>
<evidence type="ECO:0000256" key="3">
    <source>
        <dbReference type="ARBA" id="ARBA00023015"/>
    </source>
</evidence>
<dbReference type="InterPro" id="IPR004111">
    <property type="entry name" value="Repressor_TetR_C"/>
</dbReference>
<dbReference type="InterPro" id="IPR001647">
    <property type="entry name" value="HTH_TetR"/>
</dbReference>
<dbReference type="Gene3D" id="1.10.10.60">
    <property type="entry name" value="Homeodomain-like"/>
    <property type="match status" value="1"/>
</dbReference>